<accession>A0A1W0VUZ5</accession>
<reference evidence="3" key="2">
    <citation type="journal article" date="2018" name="Plant J.">
        <title>The Sorghum bicolor reference genome: improved assembly, gene annotations, a transcriptome atlas, and signatures of genome organization.</title>
        <authorList>
            <person name="McCormick R.F."/>
            <person name="Truong S.K."/>
            <person name="Sreedasyam A."/>
            <person name="Jenkins J."/>
            <person name="Shu S."/>
            <person name="Sims D."/>
            <person name="Kennedy M."/>
            <person name="Amirebrahimi M."/>
            <person name="Weers B.D."/>
            <person name="McKinley B."/>
            <person name="Mattison A."/>
            <person name="Morishige D.T."/>
            <person name="Grimwood J."/>
            <person name="Schmutz J."/>
            <person name="Mullet J.E."/>
        </authorList>
    </citation>
    <scope>NUCLEOTIDE SEQUENCE [LARGE SCALE GENOMIC DNA]</scope>
    <source>
        <strain evidence="3">cv. BTx623</strain>
    </source>
</reference>
<reference evidence="2 3" key="1">
    <citation type="journal article" date="2009" name="Nature">
        <title>The Sorghum bicolor genome and the diversification of grasses.</title>
        <authorList>
            <person name="Paterson A.H."/>
            <person name="Bowers J.E."/>
            <person name="Bruggmann R."/>
            <person name="Dubchak I."/>
            <person name="Grimwood J."/>
            <person name="Gundlach H."/>
            <person name="Haberer G."/>
            <person name="Hellsten U."/>
            <person name="Mitros T."/>
            <person name="Poliakov A."/>
            <person name="Schmutz J."/>
            <person name="Spannagl M."/>
            <person name="Tang H."/>
            <person name="Wang X."/>
            <person name="Wicker T."/>
            <person name="Bharti A.K."/>
            <person name="Chapman J."/>
            <person name="Feltus F.A."/>
            <person name="Gowik U."/>
            <person name="Grigoriev I.V."/>
            <person name="Lyons E."/>
            <person name="Maher C.A."/>
            <person name="Martis M."/>
            <person name="Narechania A."/>
            <person name="Otillar R.P."/>
            <person name="Penning B.W."/>
            <person name="Salamov A.A."/>
            <person name="Wang Y."/>
            <person name="Zhang L."/>
            <person name="Carpita N.C."/>
            <person name="Freeling M."/>
            <person name="Gingle A.R."/>
            <person name="Hash C.T."/>
            <person name="Keller B."/>
            <person name="Klein P."/>
            <person name="Kresovich S."/>
            <person name="McCann M.C."/>
            <person name="Ming R."/>
            <person name="Peterson D.G."/>
            <person name="Mehboob-ur-Rahman"/>
            <person name="Ware D."/>
            <person name="Westhoff P."/>
            <person name="Mayer K.F."/>
            <person name="Messing J."/>
            <person name="Rokhsar D.S."/>
        </authorList>
    </citation>
    <scope>NUCLEOTIDE SEQUENCE [LARGE SCALE GENOMIC DNA]</scope>
    <source>
        <strain evidence="3">cv. BTx623</strain>
    </source>
</reference>
<dbReference type="EMBL" id="CM000769">
    <property type="protein sequence ID" value="OQU77109.1"/>
    <property type="molecule type" value="Genomic_DNA"/>
</dbReference>
<keyword evidence="1" id="KW-0812">Transmembrane</keyword>
<dbReference type="Proteomes" id="UP000000768">
    <property type="component" value="Chromosome 10"/>
</dbReference>
<feature type="transmembrane region" description="Helical" evidence="1">
    <location>
        <begin position="39"/>
        <end position="55"/>
    </location>
</feature>
<sequence length="208" mass="22890">MHLPTTPDRQTSDLTLAVRPTPIIISYPPEDRKEERRQILSLFLSIIILTIHHIISGRSPFMIGGSSLSSDSHDRAKEDADGSDGTAIGERVVASGHCPVPFHACLVVLPASHHARRGRDDPVLHSFVLHACLSELLDWIGFVNFLSPIGRSHCDFSVSAFLDAAALPFFFGGEGMYPIPPRIFLPSPRPSSLFFDRTFPVLCLEGRP</sequence>
<keyword evidence="1" id="KW-0472">Membrane</keyword>
<evidence type="ECO:0000256" key="1">
    <source>
        <dbReference type="SAM" id="Phobius"/>
    </source>
</evidence>
<protein>
    <submittedName>
        <fullName evidence="2">Uncharacterized protein</fullName>
    </submittedName>
</protein>
<proteinExistence type="predicted"/>
<dbReference type="Gramene" id="OQU77109">
    <property type="protein sequence ID" value="OQU77109"/>
    <property type="gene ID" value="SORBI_3010G264601"/>
</dbReference>
<keyword evidence="1" id="KW-1133">Transmembrane helix</keyword>
<name>A0A1W0VUZ5_SORBI</name>
<keyword evidence="3" id="KW-1185">Reference proteome</keyword>
<evidence type="ECO:0000313" key="2">
    <source>
        <dbReference type="EMBL" id="OQU77109.1"/>
    </source>
</evidence>
<dbReference type="AlphaFoldDB" id="A0A1W0VUZ5"/>
<evidence type="ECO:0000313" key="3">
    <source>
        <dbReference type="Proteomes" id="UP000000768"/>
    </source>
</evidence>
<dbReference type="InParanoid" id="A0A1W0VUZ5"/>
<organism evidence="2 3">
    <name type="scientific">Sorghum bicolor</name>
    <name type="common">Sorghum</name>
    <name type="synonym">Sorghum vulgare</name>
    <dbReference type="NCBI Taxonomy" id="4558"/>
    <lineage>
        <taxon>Eukaryota</taxon>
        <taxon>Viridiplantae</taxon>
        <taxon>Streptophyta</taxon>
        <taxon>Embryophyta</taxon>
        <taxon>Tracheophyta</taxon>
        <taxon>Spermatophyta</taxon>
        <taxon>Magnoliopsida</taxon>
        <taxon>Liliopsida</taxon>
        <taxon>Poales</taxon>
        <taxon>Poaceae</taxon>
        <taxon>PACMAD clade</taxon>
        <taxon>Panicoideae</taxon>
        <taxon>Andropogonodae</taxon>
        <taxon>Andropogoneae</taxon>
        <taxon>Sorghinae</taxon>
        <taxon>Sorghum</taxon>
    </lineage>
</organism>
<gene>
    <name evidence="2" type="ORF">SORBI_3010G264601</name>
</gene>